<protein>
    <recommendedName>
        <fullName evidence="2">Ribosome-binding factor A</fullName>
    </recommendedName>
</protein>
<keyword evidence="2" id="KW-0963">Cytoplasm</keyword>
<organism evidence="4 5">
    <name type="scientific">Rheinheimera tilapiae</name>
    <dbReference type="NCBI Taxonomy" id="875043"/>
    <lineage>
        <taxon>Bacteria</taxon>
        <taxon>Pseudomonadati</taxon>
        <taxon>Pseudomonadota</taxon>
        <taxon>Gammaproteobacteria</taxon>
        <taxon>Chromatiales</taxon>
        <taxon>Chromatiaceae</taxon>
        <taxon>Rheinheimera</taxon>
    </lineage>
</organism>
<dbReference type="EMBL" id="JBHLXP010000001">
    <property type="protein sequence ID" value="MFC0047702.1"/>
    <property type="molecule type" value="Genomic_DNA"/>
</dbReference>
<dbReference type="InterPro" id="IPR000238">
    <property type="entry name" value="RbfA"/>
</dbReference>
<dbReference type="InterPro" id="IPR023799">
    <property type="entry name" value="RbfA_dom_sf"/>
</dbReference>
<keyword evidence="1 2" id="KW-0690">Ribosome biogenesis</keyword>
<proteinExistence type="inferred from homology"/>
<comment type="function">
    <text evidence="2">One of several proteins that assist in the late maturation steps of the functional core of the 30S ribosomal subunit. Associates with free 30S ribosomal subunits (but not with 30S subunits that are part of 70S ribosomes or polysomes). Required for efficient processing of 16S rRNA. May interact with the 5'-terminal helix region of 16S rRNA.</text>
</comment>
<dbReference type="Pfam" id="PF02033">
    <property type="entry name" value="RBFA"/>
    <property type="match status" value="1"/>
</dbReference>
<feature type="region of interest" description="Disordered" evidence="3">
    <location>
        <begin position="118"/>
        <end position="144"/>
    </location>
</feature>
<dbReference type="HAMAP" id="MF_00003">
    <property type="entry name" value="RbfA"/>
    <property type="match status" value="1"/>
</dbReference>
<evidence type="ECO:0000313" key="4">
    <source>
        <dbReference type="EMBL" id="MFC0047702.1"/>
    </source>
</evidence>
<reference evidence="4 5" key="1">
    <citation type="submission" date="2024-09" db="EMBL/GenBank/DDBJ databases">
        <authorList>
            <person name="Sun Q."/>
            <person name="Mori K."/>
        </authorList>
    </citation>
    <scope>NUCLEOTIDE SEQUENCE [LARGE SCALE GENOMIC DNA]</scope>
    <source>
        <strain evidence="4 5">KCTC 23315</strain>
    </source>
</reference>
<dbReference type="InterPro" id="IPR015946">
    <property type="entry name" value="KH_dom-like_a/b"/>
</dbReference>
<keyword evidence="5" id="KW-1185">Reference proteome</keyword>
<dbReference type="SUPFAM" id="SSF89919">
    <property type="entry name" value="Ribosome-binding factor A, RbfA"/>
    <property type="match status" value="1"/>
</dbReference>
<dbReference type="RefSeq" id="WP_377241202.1">
    <property type="nucleotide sequence ID" value="NZ_JBHLXP010000001.1"/>
</dbReference>
<comment type="subunit">
    <text evidence="2">Monomer. Binds 30S ribosomal subunits, but not 50S ribosomal subunits or 70S ribosomes.</text>
</comment>
<comment type="caution">
    <text evidence="4">The sequence shown here is derived from an EMBL/GenBank/DDBJ whole genome shotgun (WGS) entry which is preliminary data.</text>
</comment>
<sequence>MAKEFSRVDRLAQQMQQEMALILQREIKDPRLHTMITVSDVDVSKDLSHAKVYVTFLGLEAEKVKQNLDILNDASGFIRSLIAKRIQARIVPTVRFYFDKSLDEGIRMANLVENVRKSDEQKRVAAGQELDPRPDAKTKSDEEE</sequence>
<evidence type="ECO:0000256" key="2">
    <source>
        <dbReference type="HAMAP-Rule" id="MF_00003"/>
    </source>
</evidence>
<dbReference type="NCBIfam" id="TIGR00082">
    <property type="entry name" value="rbfA"/>
    <property type="match status" value="1"/>
</dbReference>
<dbReference type="Proteomes" id="UP001589813">
    <property type="component" value="Unassembled WGS sequence"/>
</dbReference>
<dbReference type="PANTHER" id="PTHR33515:SF1">
    <property type="entry name" value="RIBOSOME-BINDING FACTOR A, CHLOROPLASTIC-RELATED"/>
    <property type="match status" value="1"/>
</dbReference>
<comment type="similarity">
    <text evidence="2">Belongs to the RbfA family.</text>
</comment>
<gene>
    <name evidence="2 4" type="primary">rbfA</name>
    <name evidence="4" type="ORF">ACFFJP_05335</name>
</gene>
<evidence type="ECO:0000313" key="5">
    <source>
        <dbReference type="Proteomes" id="UP001589813"/>
    </source>
</evidence>
<evidence type="ECO:0000256" key="1">
    <source>
        <dbReference type="ARBA" id="ARBA00022517"/>
    </source>
</evidence>
<accession>A0ABV6BA12</accession>
<evidence type="ECO:0000256" key="3">
    <source>
        <dbReference type="SAM" id="MobiDB-lite"/>
    </source>
</evidence>
<dbReference type="PANTHER" id="PTHR33515">
    <property type="entry name" value="RIBOSOME-BINDING FACTOR A, CHLOROPLASTIC-RELATED"/>
    <property type="match status" value="1"/>
</dbReference>
<feature type="compositionally biased region" description="Basic and acidic residues" evidence="3">
    <location>
        <begin position="130"/>
        <end position="144"/>
    </location>
</feature>
<name>A0ABV6BA12_9GAMM</name>
<comment type="subcellular location">
    <subcellularLocation>
        <location evidence="2">Cytoplasm</location>
    </subcellularLocation>
</comment>
<dbReference type="Gene3D" id="3.30.300.20">
    <property type="match status" value="1"/>
</dbReference>